<gene>
    <name evidence="1" type="ORF">ABE541_11490</name>
</gene>
<dbReference type="InterPro" id="IPR016024">
    <property type="entry name" value="ARM-type_fold"/>
</dbReference>
<dbReference type="RefSeq" id="WP_346581307.1">
    <property type="nucleotide sequence ID" value="NZ_JBDJLH010000002.1"/>
</dbReference>
<evidence type="ECO:0000313" key="1">
    <source>
        <dbReference type="EMBL" id="MEN5377889.1"/>
    </source>
</evidence>
<dbReference type="Proteomes" id="UP001409291">
    <property type="component" value="Unassembled WGS sequence"/>
</dbReference>
<keyword evidence="2" id="KW-1185">Reference proteome</keyword>
<dbReference type="Pfam" id="PF13646">
    <property type="entry name" value="HEAT_2"/>
    <property type="match status" value="1"/>
</dbReference>
<organism evidence="1 2">
    <name type="scientific">Sphingobacterium kitahiroshimense</name>
    <dbReference type="NCBI Taxonomy" id="470446"/>
    <lineage>
        <taxon>Bacteria</taxon>
        <taxon>Pseudomonadati</taxon>
        <taxon>Bacteroidota</taxon>
        <taxon>Sphingobacteriia</taxon>
        <taxon>Sphingobacteriales</taxon>
        <taxon>Sphingobacteriaceae</taxon>
        <taxon>Sphingobacterium</taxon>
    </lineage>
</organism>
<dbReference type="InterPro" id="IPR011989">
    <property type="entry name" value="ARM-like"/>
</dbReference>
<proteinExistence type="predicted"/>
<sequence>MNLNIHELNEKFKELITKPFKSTEDLKFQEEIRIALEKSLSEEEVELVNDLNSIGIKINSVWDLVKTNERYPDAIPILLDHLQKDYHERNIEGIIRALAVKEAKGKATPYLITMYHQIPKDNDSLRWAIGNTVDMTITQDDVKSILPIVQDKTNGTSRQMFVFALGKIKSAEVEDVLINLLNDDEVVAHALIALGKIKSQKAKDKITILTDHPKPLVRKEAQKALKKIIK</sequence>
<name>A0ABV0BWF4_9SPHI</name>
<evidence type="ECO:0000313" key="2">
    <source>
        <dbReference type="Proteomes" id="UP001409291"/>
    </source>
</evidence>
<dbReference type="Gene3D" id="1.25.10.10">
    <property type="entry name" value="Leucine-rich Repeat Variant"/>
    <property type="match status" value="1"/>
</dbReference>
<comment type="caution">
    <text evidence="1">The sequence shown here is derived from an EMBL/GenBank/DDBJ whole genome shotgun (WGS) entry which is preliminary data.</text>
</comment>
<accession>A0ABV0BWF4</accession>
<reference evidence="1 2" key="1">
    <citation type="submission" date="2024-04" db="EMBL/GenBank/DDBJ databases">
        <title>WGS of bacteria from Torrens River.</title>
        <authorList>
            <person name="Wyrsch E.R."/>
            <person name="Drigo B."/>
        </authorList>
    </citation>
    <scope>NUCLEOTIDE SEQUENCE [LARGE SCALE GENOMIC DNA]</scope>
    <source>
        <strain evidence="1 2">TWI391</strain>
    </source>
</reference>
<dbReference type="SUPFAM" id="SSF48371">
    <property type="entry name" value="ARM repeat"/>
    <property type="match status" value="1"/>
</dbReference>
<protein>
    <submittedName>
        <fullName evidence="1">HEAT repeat domain-containing protein</fullName>
    </submittedName>
</protein>
<dbReference type="EMBL" id="JBDJNQ010000004">
    <property type="protein sequence ID" value="MEN5377889.1"/>
    <property type="molecule type" value="Genomic_DNA"/>
</dbReference>